<evidence type="ECO:0000313" key="2">
    <source>
        <dbReference type="EMBL" id="WNG48394.1"/>
    </source>
</evidence>
<keyword evidence="1" id="KW-0732">Signal</keyword>
<evidence type="ECO:0000313" key="3">
    <source>
        <dbReference type="Proteomes" id="UP001611383"/>
    </source>
</evidence>
<sequence length="378" mass="41461">MSLRSRTRPHVWGMVLATSLSIPPAHARENVLVIRSPEPDAVQTVVTGQGPAASVAMPDGPASMTPRWLVARADLHWTCPDSKAVALEVKTDKGPNARPRTFELLRTHGLHGASTQMELYLWEVSAVKAACASEGEVRVDSVPVKLTLRCEGGQVFQHQQVIPLQARCRPLAPSEEAVTGLTGSENERDRGSYQQMLGKFALMTPDLSPSELSLGKKGTLEFSDVLRRAWTPEFQALRVVKLGAKGEILERQPPVPLSGDPEDPVFAPRLTLTPSKAETLRFALEAEYPDGSRLLSQPAEVRVLTPKQQAAQAARVIPPARRMQFLEELQKQMGALDCGPVLIQWIQKQPVIEDAGQSKDSGLWYRFSDGQMGIVHCH</sequence>
<gene>
    <name evidence="2" type="ORF">F0U60_32925</name>
</gene>
<protein>
    <recommendedName>
        <fullName evidence="4">Lipoprotein</fullName>
    </recommendedName>
</protein>
<proteinExistence type="predicted"/>
<accession>A0ABY9WZ48</accession>
<evidence type="ECO:0008006" key="4">
    <source>
        <dbReference type="Google" id="ProtNLM"/>
    </source>
</evidence>
<feature type="chain" id="PRO_5046134384" description="Lipoprotein" evidence="1">
    <location>
        <begin position="28"/>
        <end position="378"/>
    </location>
</feature>
<name>A0ABY9WZ48_9BACT</name>
<feature type="signal peptide" evidence="1">
    <location>
        <begin position="1"/>
        <end position="27"/>
    </location>
</feature>
<dbReference type="Proteomes" id="UP001611383">
    <property type="component" value="Chromosome"/>
</dbReference>
<dbReference type="RefSeq" id="WP_395805857.1">
    <property type="nucleotide sequence ID" value="NZ_CP043494.1"/>
</dbReference>
<keyword evidence="3" id="KW-1185">Reference proteome</keyword>
<organism evidence="2 3">
    <name type="scientific">Archangium minus</name>
    <dbReference type="NCBI Taxonomy" id="83450"/>
    <lineage>
        <taxon>Bacteria</taxon>
        <taxon>Pseudomonadati</taxon>
        <taxon>Myxococcota</taxon>
        <taxon>Myxococcia</taxon>
        <taxon>Myxococcales</taxon>
        <taxon>Cystobacterineae</taxon>
        <taxon>Archangiaceae</taxon>
        <taxon>Archangium</taxon>
    </lineage>
</organism>
<reference evidence="2 3" key="1">
    <citation type="submission" date="2019-08" db="EMBL/GenBank/DDBJ databases">
        <title>Archangium and Cystobacter genomes.</title>
        <authorList>
            <person name="Chen I.-C.K."/>
            <person name="Wielgoss S."/>
        </authorList>
    </citation>
    <scope>NUCLEOTIDE SEQUENCE [LARGE SCALE GENOMIC DNA]</scope>
    <source>
        <strain evidence="2 3">Cbm 6</strain>
    </source>
</reference>
<dbReference type="EMBL" id="CP043494">
    <property type="protein sequence ID" value="WNG48394.1"/>
    <property type="molecule type" value="Genomic_DNA"/>
</dbReference>
<evidence type="ECO:0000256" key="1">
    <source>
        <dbReference type="SAM" id="SignalP"/>
    </source>
</evidence>